<evidence type="ECO:0000313" key="5">
    <source>
        <dbReference type="EMBL" id="QGZ56973.1"/>
    </source>
</evidence>
<dbReference type="PANTHER" id="PTHR43767:SF1">
    <property type="entry name" value="NONRIBOSOMAL PEPTIDE SYNTHASE PES1 (EUROFUNG)-RELATED"/>
    <property type="match status" value="1"/>
</dbReference>
<dbReference type="AlphaFoldDB" id="A0A7Z2G854"/>
<dbReference type="Gene3D" id="3.30.300.30">
    <property type="match status" value="1"/>
</dbReference>
<dbReference type="OrthoDB" id="9766486at2"/>
<evidence type="ECO:0000256" key="1">
    <source>
        <dbReference type="ARBA" id="ARBA00006432"/>
    </source>
</evidence>
<dbReference type="InterPro" id="IPR000873">
    <property type="entry name" value="AMP-dep_synth/lig_dom"/>
</dbReference>
<dbReference type="InterPro" id="IPR025110">
    <property type="entry name" value="AMP-bd_C"/>
</dbReference>
<gene>
    <name evidence="5" type="ORF">FAZ97_18685</name>
</gene>
<organism evidence="5 6">
    <name type="scientific">Paraburkholderia acidiphila</name>
    <dbReference type="NCBI Taxonomy" id="2571747"/>
    <lineage>
        <taxon>Bacteria</taxon>
        <taxon>Pseudomonadati</taxon>
        <taxon>Pseudomonadota</taxon>
        <taxon>Betaproteobacteria</taxon>
        <taxon>Burkholderiales</taxon>
        <taxon>Burkholderiaceae</taxon>
        <taxon>Paraburkholderia</taxon>
    </lineage>
</organism>
<comment type="similarity">
    <text evidence="1">Belongs to the ATP-dependent AMP-binding enzyme family.</text>
</comment>
<proteinExistence type="inferred from homology"/>
<sequence>MNAYESFPWRALYDTGTEAHPQQDYTNGMDMFAAALARAPRESALLYFDGRLDWQALDAWSDRIACVLLDAGVQRGDRVALYLQNVPQFVMALLGIWKAGAVMVPVNPMNRARELKLLLDDSQSRVLICDAALESDVVREVVASIESDGNAAPRVLTTRARALQTRDDPRVFGAQREESEAGEGARDLLQAAQAVQQGRKPPPVALAASDPAMLVYTSGTSGRPKGAICTHGNFAFNSQTYRDFCDLREGGPILGVAPLFHITGLLGHIGAAWIARAPLVLTHRFDPAATLDAIEEHRAEFTIGAITVFIALLHHAEATREKLATLTKIYSGGAPIAPSVVEAFRAKFGHVIHGAYGLTETNSPTHMVPLARLAPVDPRSGALAMGVPVPGAEAAIVDDDGHMLAAGETGEIVCRGPMVVPGYWNNAAETANAFRGGWFHTGDVGFMDEAGWFYLVDRKKDMINAAGFKVWPREVEDVLYGHPAVREAAVVGVPNAYRGETVKAVVSLRAGAVADAAELIAFCKARMAAYKYPRIVEFRDELPKTATGKILRRELR</sequence>
<dbReference type="InterPro" id="IPR042099">
    <property type="entry name" value="ANL_N_sf"/>
</dbReference>
<dbReference type="InterPro" id="IPR045851">
    <property type="entry name" value="AMP-bd_C_sf"/>
</dbReference>
<reference evidence="5 6" key="1">
    <citation type="submission" date="2019-12" db="EMBL/GenBank/DDBJ databases">
        <title>Paraburkholderia acidiphila 7Q-K02 sp. nov and Paraburkholderia acidisoli DHF22 sp. nov., two strains isolated from forest soil.</title>
        <authorList>
            <person name="Gao Z."/>
            <person name="Qiu L."/>
        </authorList>
    </citation>
    <scope>NUCLEOTIDE SEQUENCE [LARGE SCALE GENOMIC DNA]</scope>
    <source>
        <strain evidence="5 6">7Q-K02</strain>
    </source>
</reference>
<dbReference type="PANTHER" id="PTHR43767">
    <property type="entry name" value="LONG-CHAIN-FATTY-ACID--COA LIGASE"/>
    <property type="match status" value="1"/>
</dbReference>
<dbReference type="InterPro" id="IPR050237">
    <property type="entry name" value="ATP-dep_AMP-bd_enzyme"/>
</dbReference>
<dbReference type="KEGG" id="pacp:FAZ97_18685"/>
<name>A0A7Z2G854_9BURK</name>
<keyword evidence="6" id="KW-1185">Reference proteome</keyword>
<evidence type="ECO:0000313" key="6">
    <source>
        <dbReference type="Proteomes" id="UP000434209"/>
    </source>
</evidence>
<dbReference type="Pfam" id="PF13193">
    <property type="entry name" value="AMP-binding_C"/>
    <property type="match status" value="1"/>
</dbReference>
<accession>A0A7Z2G854</accession>
<keyword evidence="2" id="KW-0436">Ligase</keyword>
<dbReference type="EMBL" id="CP046910">
    <property type="protein sequence ID" value="QGZ56973.1"/>
    <property type="molecule type" value="Genomic_DNA"/>
</dbReference>
<dbReference type="Proteomes" id="UP000434209">
    <property type="component" value="Chromosome 2"/>
</dbReference>
<dbReference type="InterPro" id="IPR020845">
    <property type="entry name" value="AMP-binding_CS"/>
</dbReference>
<dbReference type="RefSeq" id="WP_158759924.1">
    <property type="nucleotide sequence ID" value="NZ_CP046910.1"/>
</dbReference>
<dbReference type="Pfam" id="PF00501">
    <property type="entry name" value="AMP-binding"/>
    <property type="match status" value="1"/>
</dbReference>
<feature type="domain" description="AMP-binding enzyme C-terminal" evidence="4">
    <location>
        <begin position="474"/>
        <end position="549"/>
    </location>
</feature>
<feature type="domain" description="AMP-dependent synthetase/ligase" evidence="3">
    <location>
        <begin position="33"/>
        <end position="424"/>
    </location>
</feature>
<dbReference type="GO" id="GO:0016878">
    <property type="term" value="F:acid-thiol ligase activity"/>
    <property type="evidence" value="ECO:0007669"/>
    <property type="project" value="UniProtKB-ARBA"/>
</dbReference>
<dbReference type="Gene3D" id="3.40.50.12780">
    <property type="entry name" value="N-terminal domain of ligase-like"/>
    <property type="match status" value="1"/>
</dbReference>
<evidence type="ECO:0000256" key="2">
    <source>
        <dbReference type="ARBA" id="ARBA00022598"/>
    </source>
</evidence>
<dbReference type="SUPFAM" id="SSF56801">
    <property type="entry name" value="Acetyl-CoA synthetase-like"/>
    <property type="match status" value="1"/>
</dbReference>
<evidence type="ECO:0000259" key="4">
    <source>
        <dbReference type="Pfam" id="PF13193"/>
    </source>
</evidence>
<protein>
    <submittedName>
        <fullName evidence="5">AMP-binding protein</fullName>
    </submittedName>
</protein>
<dbReference type="PROSITE" id="PS00455">
    <property type="entry name" value="AMP_BINDING"/>
    <property type="match status" value="1"/>
</dbReference>
<evidence type="ECO:0000259" key="3">
    <source>
        <dbReference type="Pfam" id="PF00501"/>
    </source>
</evidence>
<dbReference type="FunFam" id="3.30.300.30:FF:000008">
    <property type="entry name" value="2,3-dihydroxybenzoate-AMP ligase"/>
    <property type="match status" value="1"/>
</dbReference>